<dbReference type="AlphaFoldDB" id="A0AAJ4LVY8"/>
<accession>A0AAJ4LVY8</accession>
<reference evidence="1 2" key="1">
    <citation type="submission" date="2020-11" db="EMBL/GenBank/DDBJ databases">
        <title>Complete and Circularized Genome Assembly of a human isolate of Vibrio navarrensis biotype pommerensis with MiSeq and MinION Sequence Data.</title>
        <authorList>
            <person name="Schwartz K."/>
            <person name="Borowiak M."/>
            <person name="Deneke C."/>
            <person name="Balau V."/>
            <person name="Metelmann C."/>
            <person name="Strauch E."/>
        </authorList>
    </citation>
    <scope>NUCLEOTIDE SEQUENCE [LARGE SCALE GENOMIC DNA]</scope>
    <source>
        <strain evidence="1 2">20-VB00237</strain>
    </source>
</reference>
<dbReference type="EMBL" id="CP065218">
    <property type="protein sequence ID" value="QPL55371.1"/>
    <property type="molecule type" value="Genomic_DNA"/>
</dbReference>
<dbReference type="Proteomes" id="UP000594435">
    <property type="component" value="Chromosome 2"/>
</dbReference>
<name>A0AAJ4LVY8_9VIBR</name>
<organism evidence="1 2">
    <name type="scientific">Vibrio navarrensis</name>
    <dbReference type="NCBI Taxonomy" id="29495"/>
    <lineage>
        <taxon>Bacteria</taxon>
        <taxon>Pseudomonadati</taxon>
        <taxon>Pseudomonadota</taxon>
        <taxon>Gammaproteobacteria</taxon>
        <taxon>Vibrionales</taxon>
        <taxon>Vibrionaceae</taxon>
        <taxon>Vibrio</taxon>
    </lineage>
</organism>
<proteinExistence type="predicted"/>
<dbReference type="RefSeq" id="WP_045571409.1">
    <property type="nucleotide sequence ID" value="NZ_CP065218.1"/>
</dbReference>
<gene>
    <name evidence="1" type="ORF">I3X05_20520</name>
</gene>
<evidence type="ECO:0000313" key="1">
    <source>
        <dbReference type="EMBL" id="QPL55371.1"/>
    </source>
</evidence>
<sequence length="154" mass="17992">MELTLWLADISHWYQSQKHDQCDALKSMLFSAPPAVFGPHLSDEQSKAIACWLDGCLRLFQASRSTHPERALGYLLYISSKLEQVASDVRTDIEIRDWCVKRLQHLTVLSLEFCNQQEGQQWLMQAHEIIECHVKLLNALCWNESRKHDQVKWQ</sequence>
<evidence type="ECO:0000313" key="2">
    <source>
        <dbReference type="Proteomes" id="UP000594435"/>
    </source>
</evidence>
<protein>
    <submittedName>
        <fullName evidence="1">Transcriptional regulator</fullName>
    </submittedName>
</protein>